<evidence type="ECO:0000256" key="6">
    <source>
        <dbReference type="ARBA" id="ARBA00022787"/>
    </source>
</evidence>
<keyword evidence="3" id="KW-0813">Transport</keyword>
<evidence type="ECO:0000256" key="8">
    <source>
        <dbReference type="ARBA" id="ARBA00023128"/>
    </source>
</evidence>
<evidence type="ECO:0000256" key="7">
    <source>
        <dbReference type="ARBA" id="ARBA00022927"/>
    </source>
</evidence>
<accession>D7KBL0</accession>
<dbReference type="GO" id="GO:0008320">
    <property type="term" value="F:protein transmembrane transporter activity"/>
    <property type="evidence" value="ECO:0007669"/>
    <property type="project" value="InterPro"/>
</dbReference>
<evidence type="ECO:0000256" key="5">
    <source>
        <dbReference type="ARBA" id="ARBA00022692"/>
    </source>
</evidence>
<reference evidence="11" key="1">
    <citation type="journal article" date="2011" name="Nat. Genet.">
        <title>The Arabidopsis lyrata genome sequence and the basis of rapid genome size change.</title>
        <authorList>
            <person name="Hu T.T."/>
            <person name="Pattyn P."/>
            <person name="Bakker E.G."/>
            <person name="Cao J."/>
            <person name="Cheng J.-F."/>
            <person name="Clark R.M."/>
            <person name="Fahlgren N."/>
            <person name="Fawcett J.A."/>
            <person name="Grimwood J."/>
            <person name="Gundlach H."/>
            <person name="Haberer G."/>
            <person name="Hollister J.D."/>
            <person name="Ossowski S."/>
            <person name="Ottilar R.P."/>
            <person name="Salamov A.A."/>
            <person name="Schneeberger K."/>
            <person name="Spannagl M."/>
            <person name="Wang X."/>
            <person name="Yang L."/>
            <person name="Nasrallah M.E."/>
            <person name="Bergelson J."/>
            <person name="Carrington J.C."/>
            <person name="Gaut B.S."/>
            <person name="Schmutz J."/>
            <person name="Mayer K.F.X."/>
            <person name="Van de Peer Y."/>
            <person name="Grigoriev I.V."/>
            <person name="Nordborg M."/>
            <person name="Weigel D."/>
            <person name="Guo Y.-L."/>
        </authorList>
    </citation>
    <scope>NUCLEOTIDE SEQUENCE [LARGE SCALE GENOMIC DNA]</scope>
    <source>
        <strain evidence="11">cv. MN47</strain>
    </source>
</reference>
<keyword evidence="8" id="KW-0496">Mitochondrion</keyword>
<evidence type="ECO:0000313" key="10">
    <source>
        <dbReference type="EMBL" id="EFH66316.1"/>
    </source>
</evidence>
<dbReference type="PANTHER" id="PTHR10802">
    <property type="entry name" value="MITOCHONDRIAL IMPORT RECEPTOR SUBUNIT TOM40"/>
    <property type="match status" value="1"/>
</dbReference>
<keyword evidence="9" id="KW-0472">Membrane</keyword>
<evidence type="ECO:0000256" key="4">
    <source>
        <dbReference type="ARBA" id="ARBA00022452"/>
    </source>
</evidence>
<dbReference type="AlphaFoldDB" id="D7KBL0"/>
<dbReference type="eggNOG" id="KOG3296">
    <property type="taxonomic scope" value="Eukaryota"/>
</dbReference>
<keyword evidence="11" id="KW-1185">Reference proteome</keyword>
<keyword evidence="7" id="KW-0653">Protein transport</keyword>
<evidence type="ECO:0000256" key="3">
    <source>
        <dbReference type="ARBA" id="ARBA00022448"/>
    </source>
</evidence>
<name>D7KBL0_ARALL</name>
<comment type="subcellular location">
    <subcellularLocation>
        <location evidence="1">Mitochondrion outer membrane</location>
        <topology evidence="1">Multi-pass membrane protein</topology>
    </subcellularLocation>
</comment>
<dbReference type="GO" id="GO:0030150">
    <property type="term" value="P:protein import into mitochondrial matrix"/>
    <property type="evidence" value="ECO:0007669"/>
    <property type="project" value="InterPro"/>
</dbReference>
<dbReference type="Proteomes" id="UP000008694">
    <property type="component" value="Unassembled WGS sequence"/>
</dbReference>
<evidence type="ECO:0000256" key="1">
    <source>
        <dbReference type="ARBA" id="ARBA00004374"/>
    </source>
</evidence>
<keyword evidence="4" id="KW-1134">Transmembrane beta strand</keyword>
<dbReference type="GO" id="GO:0005741">
    <property type="term" value="C:mitochondrial outer membrane"/>
    <property type="evidence" value="ECO:0007669"/>
    <property type="project" value="UniProtKB-SubCell"/>
</dbReference>
<keyword evidence="6" id="KW-1000">Mitochondrion outer membrane</keyword>
<keyword evidence="5" id="KW-0812">Transmembrane</keyword>
<organism evidence="11">
    <name type="scientific">Arabidopsis lyrata subsp. lyrata</name>
    <name type="common">Lyre-leaved rock-cress</name>
    <dbReference type="NCBI Taxonomy" id="81972"/>
    <lineage>
        <taxon>Eukaryota</taxon>
        <taxon>Viridiplantae</taxon>
        <taxon>Streptophyta</taxon>
        <taxon>Embryophyta</taxon>
        <taxon>Tracheophyta</taxon>
        <taxon>Spermatophyta</taxon>
        <taxon>Magnoliopsida</taxon>
        <taxon>eudicotyledons</taxon>
        <taxon>Gunneridae</taxon>
        <taxon>Pentapetalae</taxon>
        <taxon>rosids</taxon>
        <taxon>malvids</taxon>
        <taxon>Brassicales</taxon>
        <taxon>Brassicaceae</taxon>
        <taxon>Camelineae</taxon>
        <taxon>Arabidopsis</taxon>
    </lineage>
</organism>
<dbReference type="Gene3D" id="2.40.160.10">
    <property type="entry name" value="Porin"/>
    <property type="match status" value="1"/>
</dbReference>
<dbReference type="HOGENOM" id="CLU_042174_1_0_1"/>
<comment type="similarity">
    <text evidence="2">Belongs to the Tom40 family.</text>
</comment>
<evidence type="ECO:0000313" key="11">
    <source>
        <dbReference type="Proteomes" id="UP000008694"/>
    </source>
</evidence>
<dbReference type="InterPro" id="IPR027246">
    <property type="entry name" value="Porin_Euk/Tom40"/>
</dbReference>
<dbReference type="STRING" id="81972.D7KBL0"/>
<dbReference type="InterPro" id="IPR023614">
    <property type="entry name" value="Porin_dom_sf"/>
</dbReference>
<gene>
    <name evidence="10" type="ORF">ARALYDRAFT_334742</name>
</gene>
<proteinExistence type="inferred from homology"/>
<sequence length="295" mass="33954">MADESLDDKPIRFHIPYQVIHHEAYMSLHKELSEPFRFDDTKLNKRFGANHRFSLLTEPAVIYPRSRSSLTSEYLRGGYDFCVNFTNPSLMVIGNSMLDGNLLARMKYDYTDRLTMYSQIMNNQTLCSSLFSFDYKRAGYKTQVQAGSDVPFKASCSKNVTPELSLHGEVSWNGNDDISLIFISVKTYETFFYRQIAVAQVFTKSAIMSYFQKISEKVMFVTYLTYNYMSRDVRARVGCVYSVRRGRVLANIDSNGVLATHLEERWVEGLNFILSTELDPKRWECKVGCGITITT</sequence>
<dbReference type="EMBL" id="GL348713">
    <property type="protein sequence ID" value="EFH66316.1"/>
    <property type="molecule type" value="Genomic_DNA"/>
</dbReference>
<dbReference type="InterPro" id="IPR037930">
    <property type="entry name" value="Tom40"/>
</dbReference>
<evidence type="ECO:0000256" key="2">
    <source>
        <dbReference type="ARBA" id="ARBA00010510"/>
    </source>
</evidence>
<evidence type="ECO:0000256" key="9">
    <source>
        <dbReference type="ARBA" id="ARBA00023136"/>
    </source>
</evidence>
<dbReference type="Pfam" id="PF01459">
    <property type="entry name" value="Porin_3"/>
    <property type="match status" value="1"/>
</dbReference>
<protein>
    <submittedName>
        <fullName evidence="10">Uncharacterized protein</fullName>
    </submittedName>
</protein>
<dbReference type="Gramene" id="fgenesh1_pg.C_scaffold_1001307">
    <property type="protein sequence ID" value="fgenesh1_pg.C_scaffold_1001307"/>
    <property type="gene ID" value="fgenesh1_pg.C_scaffold_1001307"/>
</dbReference>